<keyword evidence="4" id="KW-1185">Reference proteome</keyword>
<reference evidence="3 4" key="1">
    <citation type="journal article" date="2019" name="Sci. Rep.">
        <title>Comparative genomics of chytrid fungi reveal insights into the obligate biotrophic and pathogenic lifestyle of Synchytrium endobioticum.</title>
        <authorList>
            <person name="van de Vossenberg B.T.L.H."/>
            <person name="Warris S."/>
            <person name="Nguyen H.D.T."/>
            <person name="van Gent-Pelzer M.P.E."/>
            <person name="Joly D.L."/>
            <person name="van de Geest H.C."/>
            <person name="Bonants P.J.M."/>
            <person name="Smith D.S."/>
            <person name="Levesque C.A."/>
            <person name="van der Lee T.A.J."/>
        </authorList>
    </citation>
    <scope>NUCLEOTIDE SEQUENCE [LARGE SCALE GENOMIC DNA]</scope>
    <source>
        <strain evidence="3 4">CBS 809.83</strain>
    </source>
</reference>
<name>A0A507EFL8_9FUNG</name>
<dbReference type="Proteomes" id="UP000318582">
    <property type="component" value="Unassembled WGS sequence"/>
</dbReference>
<evidence type="ECO:0000313" key="3">
    <source>
        <dbReference type="EMBL" id="TPX62552.1"/>
    </source>
</evidence>
<proteinExistence type="predicted"/>
<feature type="compositionally biased region" description="Low complexity" evidence="1">
    <location>
        <begin position="518"/>
        <end position="530"/>
    </location>
</feature>
<dbReference type="InterPro" id="IPR001849">
    <property type="entry name" value="PH_domain"/>
</dbReference>
<sequence>MLTSMKKQRSVRSFKSLLGSGTDYDADILNSNASVAQSMGIIGEPMLKALHLPASLPSAEHLSPGLWTWTHATGGGSVNADTLHLAAAQTRLYSANGAALEFPEHLRDVPSQLPGDDLRGPVGGRALPGMIRPGIERAMSGTATQGSVRSGKVNRRPVSAIFPGHEPEGNHKIRRFYLQMDDLRLKSSTNAQSVVCRVQIGHQRPCSSILNLKKEASKGFGLVNRPKEGFIFDVDDHDPRVLIRIHGLPAGSRLSSDMSSSPSFDMSDNASFRPKLGLLSGLRRSPTASSFRLDAMGGSGTSTPSTVPNSATVEAGPLLGEVMFTIPSHISHNKIPAEYVVMSSNAKKEIAKLTVRMGAYVDEDYIPEPECEPSPPEPEFGDYLNFLISTPGASIWRKYWCVLGENELQIYDFEYRETKPVSRIPLPHIIQIAPADPELIYAPNCIELSLSRNFSFSDSIPDWTARVVDARPGSTDMVVYVTADAPERMVVWMDKIAREKARMAGAGTPVPPPRKLAASRAARKPVAAVA</sequence>
<evidence type="ECO:0000313" key="4">
    <source>
        <dbReference type="Proteomes" id="UP000318582"/>
    </source>
</evidence>
<dbReference type="InterPro" id="IPR011993">
    <property type="entry name" value="PH-like_dom_sf"/>
</dbReference>
<organism evidence="3 4">
    <name type="scientific">Powellomyces hirtus</name>
    <dbReference type="NCBI Taxonomy" id="109895"/>
    <lineage>
        <taxon>Eukaryota</taxon>
        <taxon>Fungi</taxon>
        <taxon>Fungi incertae sedis</taxon>
        <taxon>Chytridiomycota</taxon>
        <taxon>Chytridiomycota incertae sedis</taxon>
        <taxon>Chytridiomycetes</taxon>
        <taxon>Spizellomycetales</taxon>
        <taxon>Powellomycetaceae</taxon>
        <taxon>Powellomyces</taxon>
    </lineage>
</organism>
<dbReference type="SMART" id="SM00233">
    <property type="entry name" value="PH"/>
    <property type="match status" value="1"/>
</dbReference>
<dbReference type="AlphaFoldDB" id="A0A507EFL8"/>
<comment type="caution">
    <text evidence="3">The sequence shown here is derived from an EMBL/GenBank/DDBJ whole genome shotgun (WGS) entry which is preliminary data.</text>
</comment>
<feature type="domain" description="PH" evidence="2">
    <location>
        <begin position="378"/>
        <end position="503"/>
    </location>
</feature>
<dbReference type="Gene3D" id="2.30.29.30">
    <property type="entry name" value="Pleckstrin-homology domain (PH domain)/Phosphotyrosine-binding domain (PTB)"/>
    <property type="match status" value="1"/>
</dbReference>
<feature type="region of interest" description="Disordered" evidence="1">
    <location>
        <begin position="503"/>
        <end position="530"/>
    </location>
</feature>
<dbReference type="STRING" id="109895.A0A507EFL8"/>
<evidence type="ECO:0000256" key="1">
    <source>
        <dbReference type="SAM" id="MobiDB-lite"/>
    </source>
</evidence>
<protein>
    <recommendedName>
        <fullName evidence="2">PH domain-containing protein</fullName>
    </recommendedName>
</protein>
<dbReference type="SUPFAM" id="SSF50729">
    <property type="entry name" value="PH domain-like"/>
    <property type="match status" value="1"/>
</dbReference>
<evidence type="ECO:0000259" key="2">
    <source>
        <dbReference type="SMART" id="SM00233"/>
    </source>
</evidence>
<gene>
    <name evidence="3" type="ORF">PhCBS80983_g00333</name>
</gene>
<accession>A0A507EFL8</accession>
<dbReference type="EMBL" id="QEAQ01000002">
    <property type="protein sequence ID" value="TPX62552.1"/>
    <property type="molecule type" value="Genomic_DNA"/>
</dbReference>